<sequence length="145" mass="16144">MTTAWTMTVDCTDPAGQADFWCLALGYRLADPPRGWDSWEDWLTDQGVPEDEWNDGANISDPAGVRPSISFLKVPEPRTVKNRLHLDLQVSGGRDQPSGVREERIRQKAAELIEAGATVVHEAEQNGKLDHLWMADPEGNDFCVV</sequence>
<dbReference type="OrthoDB" id="3823476at2"/>
<dbReference type="EMBL" id="SOCE01000001">
    <property type="protein sequence ID" value="TDU91374.1"/>
    <property type="molecule type" value="Genomic_DNA"/>
</dbReference>
<reference evidence="2 3" key="1">
    <citation type="submission" date="2019-03" db="EMBL/GenBank/DDBJ databases">
        <title>Genomic Encyclopedia of Type Strains, Phase III (KMG-III): the genomes of soil and plant-associated and newly described type strains.</title>
        <authorList>
            <person name="Whitman W."/>
        </authorList>
    </citation>
    <scope>NUCLEOTIDE SEQUENCE [LARGE SCALE GENOMIC DNA]</scope>
    <source>
        <strain evidence="2 3">VKM Ac-2575</strain>
    </source>
</reference>
<dbReference type="InterPro" id="IPR029068">
    <property type="entry name" value="Glyas_Bleomycin-R_OHBP_Dase"/>
</dbReference>
<dbReference type="Gene3D" id="3.10.180.10">
    <property type="entry name" value="2,3-Dihydroxybiphenyl 1,2-Dioxygenase, domain 1"/>
    <property type="match status" value="1"/>
</dbReference>
<evidence type="ECO:0000313" key="2">
    <source>
        <dbReference type="EMBL" id="TDU91374.1"/>
    </source>
</evidence>
<evidence type="ECO:0000313" key="3">
    <source>
        <dbReference type="Proteomes" id="UP000295151"/>
    </source>
</evidence>
<dbReference type="PANTHER" id="PTHR35908:SF1">
    <property type="entry name" value="CONSERVED PROTEIN"/>
    <property type="match status" value="1"/>
</dbReference>
<dbReference type="Pfam" id="PF18029">
    <property type="entry name" value="Glyoxalase_6"/>
    <property type="match status" value="1"/>
</dbReference>
<accession>A0A4R7TGN0</accession>
<dbReference type="Proteomes" id="UP000295151">
    <property type="component" value="Unassembled WGS sequence"/>
</dbReference>
<comment type="caution">
    <text evidence="2">The sequence shown here is derived from an EMBL/GenBank/DDBJ whole genome shotgun (WGS) entry which is preliminary data.</text>
</comment>
<dbReference type="RefSeq" id="WP_133981135.1">
    <property type="nucleotide sequence ID" value="NZ_SOCE01000001.1"/>
</dbReference>
<dbReference type="PANTHER" id="PTHR35908">
    <property type="entry name" value="HYPOTHETICAL FUSION PROTEIN"/>
    <property type="match status" value="1"/>
</dbReference>
<organism evidence="2 3">
    <name type="scientific">Kribbella voronezhensis</name>
    <dbReference type="NCBI Taxonomy" id="2512212"/>
    <lineage>
        <taxon>Bacteria</taxon>
        <taxon>Bacillati</taxon>
        <taxon>Actinomycetota</taxon>
        <taxon>Actinomycetes</taxon>
        <taxon>Propionibacteriales</taxon>
        <taxon>Kribbellaceae</taxon>
        <taxon>Kribbella</taxon>
    </lineage>
</organism>
<keyword evidence="3" id="KW-1185">Reference proteome</keyword>
<proteinExistence type="predicted"/>
<gene>
    <name evidence="2" type="ORF">EV138_4980</name>
</gene>
<dbReference type="SUPFAM" id="SSF54593">
    <property type="entry name" value="Glyoxalase/Bleomycin resistance protein/Dihydroxybiphenyl dioxygenase"/>
    <property type="match status" value="1"/>
</dbReference>
<evidence type="ECO:0000259" key="1">
    <source>
        <dbReference type="Pfam" id="PF18029"/>
    </source>
</evidence>
<dbReference type="InterPro" id="IPR041581">
    <property type="entry name" value="Glyoxalase_6"/>
</dbReference>
<name>A0A4R7TGN0_9ACTN</name>
<protein>
    <recommendedName>
        <fullName evidence="1">Glyoxalase-like domain-containing protein</fullName>
    </recommendedName>
</protein>
<dbReference type="AlphaFoldDB" id="A0A4R7TGN0"/>
<feature type="domain" description="Glyoxalase-like" evidence="1">
    <location>
        <begin position="7"/>
        <end position="145"/>
    </location>
</feature>